<reference evidence="3" key="2">
    <citation type="journal article" date="2018" name="Nat. Commun.">
        <title>Extreme sensitivity to ultraviolet light in the fungal pathogen causing white-nose syndrome of bats.</title>
        <authorList>
            <person name="Palmer J.M."/>
            <person name="Drees K.P."/>
            <person name="Foster J.T."/>
            <person name="Lindner D.L."/>
        </authorList>
    </citation>
    <scope>NUCLEOTIDE SEQUENCE [LARGE SCALE GENOMIC DNA]</scope>
    <source>
        <strain evidence="3">UAMH 10579</strain>
    </source>
</reference>
<reference evidence="2 3" key="1">
    <citation type="submission" date="2016-03" db="EMBL/GenBank/DDBJ databases">
        <title>Comparative genomics of Pseudogymnoascus destructans, the fungus causing white-nose syndrome of bats.</title>
        <authorList>
            <person name="Palmer J.M."/>
            <person name="Drees K.P."/>
            <person name="Foster J.T."/>
            <person name="Lindner D.L."/>
        </authorList>
    </citation>
    <scope>NUCLEOTIDE SEQUENCE [LARGE SCALE GENOMIC DNA]</scope>
    <source>
        <strain evidence="2 3">UAMH 10579</strain>
    </source>
</reference>
<evidence type="ECO:0000313" key="2">
    <source>
        <dbReference type="EMBL" id="OBT96251.1"/>
    </source>
</evidence>
<dbReference type="GeneID" id="28839148"/>
<dbReference type="Gene3D" id="1.10.3210.50">
    <property type="match status" value="1"/>
</dbReference>
<feature type="domain" description="HD/PDEase" evidence="1">
    <location>
        <begin position="48"/>
        <end position="171"/>
    </location>
</feature>
<dbReference type="AlphaFoldDB" id="A0A1B8GK89"/>
<name>A0A1B8GK89_9PEZI</name>
<dbReference type="CDD" id="cd00077">
    <property type="entry name" value="HDc"/>
    <property type="match status" value="1"/>
</dbReference>
<dbReference type="RefSeq" id="XP_018129984.1">
    <property type="nucleotide sequence ID" value="XM_018275222.2"/>
</dbReference>
<evidence type="ECO:0000259" key="1">
    <source>
        <dbReference type="SMART" id="SM00471"/>
    </source>
</evidence>
<dbReference type="InterPro" id="IPR006674">
    <property type="entry name" value="HD_domain"/>
</dbReference>
<dbReference type="OrthoDB" id="16547at2759"/>
<dbReference type="PANTHER" id="PTHR33594:SF1">
    <property type="entry name" value="HD_PDEASE DOMAIN-CONTAINING PROTEIN"/>
    <property type="match status" value="1"/>
</dbReference>
<dbReference type="SMART" id="SM00471">
    <property type="entry name" value="HDc"/>
    <property type="match status" value="1"/>
</dbReference>
<dbReference type="PANTHER" id="PTHR33594">
    <property type="entry name" value="SUPERFAMILY HYDROLASE, PUTATIVE (AFU_ORTHOLOGUE AFUA_1G03035)-RELATED"/>
    <property type="match status" value="1"/>
</dbReference>
<evidence type="ECO:0000313" key="3">
    <source>
        <dbReference type="Proteomes" id="UP000091956"/>
    </source>
</evidence>
<protein>
    <recommendedName>
        <fullName evidence="1">HD/PDEase domain-containing protein</fullName>
    </recommendedName>
</protein>
<accession>A0A1B8GK89</accession>
<dbReference type="Proteomes" id="UP000091956">
    <property type="component" value="Unassembled WGS sequence"/>
</dbReference>
<dbReference type="SUPFAM" id="SSF109604">
    <property type="entry name" value="HD-domain/PDEase-like"/>
    <property type="match status" value="1"/>
</dbReference>
<sequence length="241" mass="26602">MSAPAPPPKLPADIRPDSLEADLLRHGLPHDLIHQVTDYVKSYMAPYDGSHDFAHVLRVLGLSQILRAQDPARYDRVTTILAALLHDVGDRKYLLPHQDSTTLVRDVLLSFGATENFAAKVQTIASAVSYSSEVKDPQVVRDVIAKYPELEVVQDADRLDAIGAIGIGRVFTFGGAKGRGMETSLDHFEDKLVKVVGSMKSALGAKMARERTERLLAFRKMWEEEVSEAEWGLEGLKEIIG</sequence>
<dbReference type="STRING" id="342668.A0A1B8GK89"/>
<dbReference type="InterPro" id="IPR003607">
    <property type="entry name" value="HD/PDEase_dom"/>
</dbReference>
<proteinExistence type="predicted"/>
<gene>
    <name evidence="2" type="ORF">VE01_05762</name>
</gene>
<dbReference type="Pfam" id="PF01966">
    <property type="entry name" value="HD"/>
    <property type="match status" value="1"/>
</dbReference>
<keyword evidence="3" id="KW-1185">Reference proteome</keyword>
<dbReference type="EMBL" id="KV460229">
    <property type="protein sequence ID" value="OBT96251.1"/>
    <property type="molecule type" value="Genomic_DNA"/>
</dbReference>
<organism evidence="2 3">
    <name type="scientific">Pseudogymnoascus verrucosus</name>
    <dbReference type="NCBI Taxonomy" id="342668"/>
    <lineage>
        <taxon>Eukaryota</taxon>
        <taxon>Fungi</taxon>
        <taxon>Dikarya</taxon>
        <taxon>Ascomycota</taxon>
        <taxon>Pezizomycotina</taxon>
        <taxon>Leotiomycetes</taxon>
        <taxon>Thelebolales</taxon>
        <taxon>Thelebolaceae</taxon>
        <taxon>Pseudogymnoascus</taxon>
    </lineage>
</organism>